<gene>
    <name evidence="1" type="ORF">KI387_042876</name>
</gene>
<protein>
    <submittedName>
        <fullName evidence="1">Uncharacterized protein</fullName>
    </submittedName>
</protein>
<evidence type="ECO:0000313" key="1">
    <source>
        <dbReference type="EMBL" id="KAH9291930.1"/>
    </source>
</evidence>
<name>A0AA38BZN4_TAXCH</name>
<proteinExistence type="predicted"/>
<reference evidence="1 2" key="1">
    <citation type="journal article" date="2021" name="Nat. Plants">
        <title>The Taxus genome provides insights into paclitaxel biosynthesis.</title>
        <authorList>
            <person name="Xiong X."/>
            <person name="Gou J."/>
            <person name="Liao Q."/>
            <person name="Li Y."/>
            <person name="Zhou Q."/>
            <person name="Bi G."/>
            <person name="Li C."/>
            <person name="Du R."/>
            <person name="Wang X."/>
            <person name="Sun T."/>
            <person name="Guo L."/>
            <person name="Liang H."/>
            <person name="Lu P."/>
            <person name="Wu Y."/>
            <person name="Zhang Z."/>
            <person name="Ro D.K."/>
            <person name="Shang Y."/>
            <person name="Huang S."/>
            <person name="Yan J."/>
        </authorList>
    </citation>
    <scope>NUCLEOTIDE SEQUENCE [LARGE SCALE GENOMIC DNA]</scope>
    <source>
        <strain evidence="1">Ta-2019</strain>
    </source>
</reference>
<dbReference type="AlphaFoldDB" id="A0AA38BZN4"/>
<accession>A0AA38BZN4</accession>
<dbReference type="EMBL" id="JAHRHJ020003332">
    <property type="protein sequence ID" value="KAH9291930.1"/>
    <property type="molecule type" value="Genomic_DNA"/>
</dbReference>
<feature type="non-terminal residue" evidence="1">
    <location>
        <position position="64"/>
    </location>
</feature>
<evidence type="ECO:0000313" key="2">
    <source>
        <dbReference type="Proteomes" id="UP000824469"/>
    </source>
</evidence>
<dbReference type="Proteomes" id="UP000824469">
    <property type="component" value="Unassembled WGS sequence"/>
</dbReference>
<organism evidence="1 2">
    <name type="scientific">Taxus chinensis</name>
    <name type="common">Chinese yew</name>
    <name type="synonym">Taxus wallichiana var. chinensis</name>
    <dbReference type="NCBI Taxonomy" id="29808"/>
    <lineage>
        <taxon>Eukaryota</taxon>
        <taxon>Viridiplantae</taxon>
        <taxon>Streptophyta</taxon>
        <taxon>Embryophyta</taxon>
        <taxon>Tracheophyta</taxon>
        <taxon>Spermatophyta</taxon>
        <taxon>Pinopsida</taxon>
        <taxon>Pinidae</taxon>
        <taxon>Conifers II</taxon>
        <taxon>Cupressales</taxon>
        <taxon>Taxaceae</taxon>
        <taxon>Taxus</taxon>
    </lineage>
</organism>
<comment type="caution">
    <text evidence="1">The sequence shown here is derived from an EMBL/GenBank/DDBJ whole genome shotgun (WGS) entry which is preliminary data.</text>
</comment>
<keyword evidence="2" id="KW-1185">Reference proteome</keyword>
<sequence>MKNETGLGTDTRMAKNMKMMNVPTRLLTQNMIASLQTGLCPPEMSKAKRNTSDLQAIPYVLLMR</sequence>